<dbReference type="OrthoDB" id="9806954at2"/>
<dbReference type="InterPro" id="IPR003395">
    <property type="entry name" value="RecF/RecN/SMC_N"/>
</dbReference>
<keyword evidence="4" id="KW-0547">Nucleotide-binding</keyword>
<keyword evidence="6" id="KW-0067">ATP-binding</keyword>
<keyword evidence="10" id="KW-0175">Coiled coil</keyword>
<gene>
    <name evidence="12" type="ORF">HMPREF1863_01653</name>
</gene>
<name>A0A134ABU0_9FIRM</name>
<dbReference type="GO" id="GO:0043590">
    <property type="term" value="C:bacterial nucleoid"/>
    <property type="evidence" value="ECO:0007669"/>
    <property type="project" value="TreeGrafter"/>
</dbReference>
<accession>A0A134ABU0</accession>
<dbReference type="GO" id="GO:0006310">
    <property type="term" value="P:DNA recombination"/>
    <property type="evidence" value="ECO:0007669"/>
    <property type="project" value="InterPro"/>
</dbReference>
<keyword evidence="13" id="KW-1185">Reference proteome</keyword>
<evidence type="ECO:0000256" key="5">
    <source>
        <dbReference type="ARBA" id="ARBA00022763"/>
    </source>
</evidence>
<evidence type="ECO:0000313" key="13">
    <source>
        <dbReference type="Proteomes" id="UP000070442"/>
    </source>
</evidence>
<dbReference type="PATRIC" id="fig|755172.3.peg.1615"/>
<evidence type="ECO:0000256" key="1">
    <source>
        <dbReference type="ARBA" id="ARBA00003618"/>
    </source>
</evidence>
<dbReference type="GO" id="GO:0006281">
    <property type="term" value="P:DNA repair"/>
    <property type="evidence" value="ECO:0007669"/>
    <property type="project" value="UniProtKB-KW"/>
</dbReference>
<keyword evidence="7 9" id="KW-0234">DNA repair</keyword>
<comment type="function">
    <text evidence="1 9">May be involved in recombinational repair of damaged DNA.</text>
</comment>
<dbReference type="GO" id="GO:0009432">
    <property type="term" value="P:SOS response"/>
    <property type="evidence" value="ECO:0007669"/>
    <property type="project" value="TreeGrafter"/>
</dbReference>
<dbReference type="InterPro" id="IPR027417">
    <property type="entry name" value="P-loop_NTPase"/>
</dbReference>
<organism evidence="12 13">
    <name type="scientific">Aedoeadaptatus coxii</name>
    <dbReference type="NCBI Taxonomy" id="755172"/>
    <lineage>
        <taxon>Bacteria</taxon>
        <taxon>Bacillati</taxon>
        <taxon>Bacillota</taxon>
        <taxon>Tissierellia</taxon>
        <taxon>Tissierellales</taxon>
        <taxon>Peptoniphilaceae</taxon>
        <taxon>Aedoeadaptatus</taxon>
    </lineage>
</organism>
<evidence type="ECO:0000259" key="11">
    <source>
        <dbReference type="Pfam" id="PF02463"/>
    </source>
</evidence>
<dbReference type="Pfam" id="PF02463">
    <property type="entry name" value="SMC_N"/>
    <property type="match status" value="1"/>
</dbReference>
<comment type="similarity">
    <text evidence="2 9">Belongs to the RecN family.</text>
</comment>
<proteinExistence type="inferred from homology"/>
<keyword evidence="5 9" id="KW-0227">DNA damage</keyword>
<evidence type="ECO:0000313" key="12">
    <source>
        <dbReference type="EMBL" id="KXB65145.1"/>
    </source>
</evidence>
<dbReference type="EMBL" id="LSDG01000045">
    <property type="protein sequence ID" value="KXB65145.1"/>
    <property type="molecule type" value="Genomic_DNA"/>
</dbReference>
<dbReference type="STRING" id="755172.HMPREF1863_01653"/>
<protein>
    <recommendedName>
        <fullName evidence="3 9">DNA repair protein RecN</fullName>
    </recommendedName>
    <alternativeName>
        <fullName evidence="8 9">Recombination protein N</fullName>
    </alternativeName>
</protein>
<dbReference type="PANTHER" id="PTHR11059:SF0">
    <property type="entry name" value="DNA REPAIR PROTEIN RECN"/>
    <property type="match status" value="1"/>
</dbReference>
<evidence type="ECO:0000256" key="2">
    <source>
        <dbReference type="ARBA" id="ARBA00009441"/>
    </source>
</evidence>
<feature type="coiled-coil region" evidence="10">
    <location>
        <begin position="335"/>
        <end position="366"/>
    </location>
</feature>
<sequence length="555" mass="63671">MFLRLQIDNFAIIEHSRIEFHDGFSVLTGETGAGKSIIMDAIGLLLGGRAQKNMIRKDAEFSSIQGVFMTKNERALDFLAENRIPYEDVIIVERVLFRDRPSISEINGKTVTNSLLREFGSILALSGMQGENSFLIDPKFQLELIDTFCGKDHVETLKELKGDVADFKALENKLHRESDDPQKMAREMDLLRYQVDEIESLALEPGEDEFLREEFHAIRNQSSTLEYLKELSQLSFDDGGIRSLMDRFAASLEKVAQNDGHYDKLSEEFEDLRYRFQDIAYTLRERAENFEADPERLNEVAERLDAINGAKRKYGDSLEKIQDFLETSRERLAYLEDYDQNIEDLKVEIEKAKEEANRKAERIRASRMSMAKKVEHRIAEVMKELDIPEARFEIHFEEKNLSEDGKDSVIFMVSTNKGEDLLPLSEVASGGEISRIFLAFISIYAEFDEREILILDEVDTGMSGKTAKVVANKMSQLSKDRQLIVVSHLPQVVARGDRQYQITKKEENGRTVSIVKSLDKEERVAYLATMISGADTETTRNTAREMLEERYEEEV</sequence>
<dbReference type="RefSeq" id="WP_068369542.1">
    <property type="nucleotide sequence ID" value="NZ_CAMYBE010000001.1"/>
</dbReference>
<dbReference type="InterPro" id="IPR004604">
    <property type="entry name" value="DNA_recomb/repair_RecN"/>
</dbReference>
<dbReference type="Gene3D" id="3.40.50.300">
    <property type="entry name" value="P-loop containing nucleotide triphosphate hydrolases"/>
    <property type="match status" value="2"/>
</dbReference>
<dbReference type="CDD" id="cd03241">
    <property type="entry name" value="ABC_RecN"/>
    <property type="match status" value="1"/>
</dbReference>
<evidence type="ECO:0000256" key="7">
    <source>
        <dbReference type="ARBA" id="ARBA00023204"/>
    </source>
</evidence>
<comment type="caution">
    <text evidence="12">The sequence shown here is derived from an EMBL/GenBank/DDBJ whole genome shotgun (WGS) entry which is preliminary data.</text>
</comment>
<evidence type="ECO:0000256" key="6">
    <source>
        <dbReference type="ARBA" id="ARBA00022840"/>
    </source>
</evidence>
<dbReference type="PANTHER" id="PTHR11059">
    <property type="entry name" value="DNA REPAIR PROTEIN RECN"/>
    <property type="match status" value="1"/>
</dbReference>
<feature type="domain" description="RecF/RecN/SMC N-terminal" evidence="11">
    <location>
        <begin position="4"/>
        <end position="507"/>
    </location>
</feature>
<dbReference type="GO" id="GO:0005524">
    <property type="term" value="F:ATP binding"/>
    <property type="evidence" value="ECO:0007669"/>
    <property type="project" value="UniProtKB-KW"/>
</dbReference>
<evidence type="ECO:0000256" key="10">
    <source>
        <dbReference type="SAM" id="Coils"/>
    </source>
</evidence>
<dbReference type="NCBIfam" id="TIGR00634">
    <property type="entry name" value="recN"/>
    <property type="match status" value="1"/>
</dbReference>
<dbReference type="Proteomes" id="UP000070442">
    <property type="component" value="Unassembled WGS sequence"/>
</dbReference>
<evidence type="ECO:0000256" key="8">
    <source>
        <dbReference type="ARBA" id="ARBA00033408"/>
    </source>
</evidence>
<dbReference type="PIRSF" id="PIRSF003128">
    <property type="entry name" value="RecN"/>
    <property type="match status" value="1"/>
</dbReference>
<evidence type="ECO:0000256" key="4">
    <source>
        <dbReference type="ARBA" id="ARBA00022741"/>
    </source>
</evidence>
<dbReference type="AlphaFoldDB" id="A0A134ABU0"/>
<reference evidence="13" key="1">
    <citation type="submission" date="2016-01" db="EMBL/GenBank/DDBJ databases">
        <authorList>
            <person name="Mitreva M."/>
            <person name="Pepin K.H."/>
            <person name="Mihindukulasuriya K.A."/>
            <person name="Fulton R."/>
            <person name="Fronick C."/>
            <person name="O'Laughlin M."/>
            <person name="Miner T."/>
            <person name="Herter B."/>
            <person name="Rosa B.A."/>
            <person name="Cordes M."/>
            <person name="Tomlinson C."/>
            <person name="Wollam A."/>
            <person name="Palsikar V.B."/>
            <person name="Mardis E.R."/>
            <person name="Wilson R.K."/>
        </authorList>
    </citation>
    <scope>NUCLEOTIDE SEQUENCE [LARGE SCALE GENOMIC DNA]</scope>
    <source>
        <strain evidence="13">DNF00729</strain>
    </source>
</reference>
<evidence type="ECO:0000256" key="9">
    <source>
        <dbReference type="PIRNR" id="PIRNR003128"/>
    </source>
</evidence>
<evidence type="ECO:0000256" key="3">
    <source>
        <dbReference type="ARBA" id="ARBA00021315"/>
    </source>
</evidence>
<dbReference type="SUPFAM" id="SSF52540">
    <property type="entry name" value="P-loop containing nucleoside triphosphate hydrolases"/>
    <property type="match status" value="1"/>
</dbReference>